<evidence type="ECO:0000256" key="8">
    <source>
        <dbReference type="ARBA" id="ARBA00049417"/>
    </source>
</evidence>
<name>A0ABU9DBD9_9PROT</name>
<dbReference type="Gene3D" id="3.60.21.10">
    <property type="match status" value="1"/>
</dbReference>
<keyword evidence="11" id="KW-1185">Reference proteome</keyword>
<dbReference type="EC" id="3.6.1.41" evidence="3"/>
<dbReference type="PIRSF" id="PIRSF000903">
    <property type="entry name" value="B5n-ttraPtase_sm"/>
    <property type="match status" value="1"/>
</dbReference>
<evidence type="ECO:0000256" key="7">
    <source>
        <dbReference type="ARBA" id="ARBA00033210"/>
    </source>
</evidence>
<evidence type="ECO:0000256" key="4">
    <source>
        <dbReference type="ARBA" id="ARBA00022801"/>
    </source>
</evidence>
<dbReference type="InterPro" id="IPR004843">
    <property type="entry name" value="Calcineurin-like_PHP"/>
</dbReference>
<dbReference type="InterPro" id="IPR029052">
    <property type="entry name" value="Metallo-depent_PP-like"/>
</dbReference>
<dbReference type="GO" id="GO:0008803">
    <property type="term" value="F:bis(5'-nucleosyl)-tetraphosphatase (symmetrical) activity"/>
    <property type="evidence" value="ECO:0007669"/>
    <property type="project" value="UniProtKB-EC"/>
</dbReference>
<comment type="function">
    <text evidence="1">Hydrolyzes diadenosine 5',5'''-P1,P4-tetraphosphate to yield ADP.</text>
</comment>
<dbReference type="PANTHER" id="PTHR42850:SF11">
    <property type="entry name" value="BIS(5'-NUCLEOSYL)-TETRAPHOSPHATASE [SYMMETRICAL]"/>
    <property type="match status" value="1"/>
</dbReference>
<dbReference type="EMBL" id="JBBPCO010000016">
    <property type="protein sequence ID" value="MEK8090829.1"/>
    <property type="molecule type" value="Genomic_DNA"/>
</dbReference>
<comment type="caution">
    <text evidence="10">The sequence shown here is derived from an EMBL/GenBank/DDBJ whole genome shotgun (WGS) entry which is preliminary data.</text>
</comment>
<protein>
    <recommendedName>
        <fullName evidence="3">bis(5'-nucleosyl)-tetraphosphatase (symmetrical)</fullName>
        <ecNumber evidence="3">3.6.1.41</ecNumber>
    </recommendedName>
    <alternativeName>
        <fullName evidence="6">Ap4A hydrolase</fullName>
    </alternativeName>
    <alternativeName>
        <fullName evidence="5">Diadenosine 5',5'''-P1,P4-tetraphosphate pyrophosphohydrolase</fullName>
    </alternativeName>
    <alternativeName>
        <fullName evidence="7">Diadenosine tetraphosphatase</fullName>
    </alternativeName>
</protein>
<sequence length="277" mass="31278">MAVYAFGDLQGCAAPLNRLLEKIGFEPGQDRLVFAGDLVNRGPDSAGTLRRIHDLREHCQLVLGNHDIYLLARAAGVLPPKKDDTLEAVLADPQAAQWIEWLRRQDWLARVPGTDWLVVHAGIHPDWDEDTALQQAGYLHDALSGDGWRDFLRMLWAAPAPERWEDCRDEDMRQRFRAAVFTRARLMTAQDRFHWPSEAPAGKSRPWHQLYLARHPQARIVCGHWAAQGLLREERLLALDSGCVWGRQLTAAQLDSATTPAPIWQVDCASAGSRARY</sequence>
<evidence type="ECO:0000313" key="10">
    <source>
        <dbReference type="EMBL" id="MEK8090829.1"/>
    </source>
</evidence>
<feature type="domain" description="Calcineurin-like phosphoesterase" evidence="9">
    <location>
        <begin position="1"/>
        <end position="129"/>
    </location>
</feature>
<dbReference type="NCBIfam" id="NF001204">
    <property type="entry name" value="PRK00166.1"/>
    <property type="match status" value="1"/>
</dbReference>
<reference evidence="10 11" key="1">
    <citation type="submission" date="2024-04" db="EMBL/GenBank/DDBJ databases">
        <authorList>
            <person name="Abashina T."/>
            <person name="Shaikin A."/>
        </authorList>
    </citation>
    <scope>NUCLEOTIDE SEQUENCE [LARGE SCALE GENOMIC DNA]</scope>
    <source>
        <strain evidence="10 11">AAFK</strain>
    </source>
</reference>
<evidence type="ECO:0000256" key="6">
    <source>
        <dbReference type="ARBA" id="ARBA00032248"/>
    </source>
</evidence>
<dbReference type="SUPFAM" id="SSF56300">
    <property type="entry name" value="Metallo-dependent phosphatases"/>
    <property type="match status" value="1"/>
</dbReference>
<organism evidence="10 11">
    <name type="scientific">Thermithiobacillus plumbiphilus</name>
    <dbReference type="NCBI Taxonomy" id="1729899"/>
    <lineage>
        <taxon>Bacteria</taxon>
        <taxon>Pseudomonadati</taxon>
        <taxon>Pseudomonadota</taxon>
        <taxon>Acidithiobacillia</taxon>
        <taxon>Acidithiobacillales</taxon>
        <taxon>Thermithiobacillaceae</taxon>
        <taxon>Thermithiobacillus</taxon>
    </lineage>
</organism>
<gene>
    <name evidence="10" type="ORF">WOB96_13810</name>
</gene>
<evidence type="ECO:0000259" key="9">
    <source>
        <dbReference type="Pfam" id="PF00149"/>
    </source>
</evidence>
<evidence type="ECO:0000256" key="5">
    <source>
        <dbReference type="ARBA" id="ARBA00031248"/>
    </source>
</evidence>
<proteinExistence type="inferred from homology"/>
<dbReference type="InterPro" id="IPR004617">
    <property type="entry name" value="ApaH"/>
</dbReference>
<evidence type="ECO:0000313" key="11">
    <source>
        <dbReference type="Proteomes" id="UP001446205"/>
    </source>
</evidence>
<dbReference type="RefSeq" id="WP_341371884.1">
    <property type="nucleotide sequence ID" value="NZ_JBBPCO010000016.1"/>
</dbReference>
<accession>A0ABU9DBD9</accession>
<keyword evidence="4 10" id="KW-0378">Hydrolase</keyword>
<evidence type="ECO:0000256" key="2">
    <source>
        <dbReference type="ARBA" id="ARBA00005419"/>
    </source>
</evidence>
<dbReference type="Proteomes" id="UP001446205">
    <property type="component" value="Unassembled WGS sequence"/>
</dbReference>
<dbReference type="PANTHER" id="PTHR42850">
    <property type="entry name" value="METALLOPHOSPHOESTERASE"/>
    <property type="match status" value="1"/>
</dbReference>
<dbReference type="Pfam" id="PF00149">
    <property type="entry name" value="Metallophos"/>
    <property type="match status" value="1"/>
</dbReference>
<evidence type="ECO:0000256" key="3">
    <source>
        <dbReference type="ARBA" id="ARBA00012506"/>
    </source>
</evidence>
<comment type="similarity">
    <text evidence="2">Belongs to the Ap4A hydrolase family.</text>
</comment>
<dbReference type="InterPro" id="IPR050126">
    <property type="entry name" value="Ap4A_hydrolase"/>
</dbReference>
<evidence type="ECO:0000256" key="1">
    <source>
        <dbReference type="ARBA" id="ARBA00003413"/>
    </source>
</evidence>
<comment type="catalytic activity">
    <reaction evidence="8">
        <text>P(1),P(4)-bis(5'-adenosyl) tetraphosphate + H2O = 2 ADP + 2 H(+)</text>
        <dbReference type="Rhea" id="RHEA:24252"/>
        <dbReference type="ChEBI" id="CHEBI:15377"/>
        <dbReference type="ChEBI" id="CHEBI:15378"/>
        <dbReference type="ChEBI" id="CHEBI:58141"/>
        <dbReference type="ChEBI" id="CHEBI:456216"/>
        <dbReference type="EC" id="3.6.1.41"/>
    </reaction>
</comment>